<dbReference type="KEGG" id="hro:HELRODRAFT_87676"/>
<dbReference type="GeneID" id="20216788"/>
<dbReference type="GO" id="GO:0006508">
    <property type="term" value="P:proteolysis"/>
    <property type="evidence" value="ECO:0007669"/>
    <property type="project" value="UniProtKB-KW"/>
</dbReference>
<protein>
    <recommendedName>
        <fullName evidence="3">ubiquitinyl hydrolase 1</fullName>
        <ecNumber evidence="3">3.4.19.12</ecNumber>
    </recommendedName>
</protein>
<organism evidence="14 15">
    <name type="scientific">Helobdella robusta</name>
    <name type="common">Californian leech</name>
    <dbReference type="NCBI Taxonomy" id="6412"/>
    <lineage>
        <taxon>Eukaryota</taxon>
        <taxon>Metazoa</taxon>
        <taxon>Spiralia</taxon>
        <taxon>Lophotrochozoa</taxon>
        <taxon>Annelida</taxon>
        <taxon>Clitellata</taxon>
        <taxon>Hirudinea</taxon>
        <taxon>Rhynchobdellida</taxon>
        <taxon>Glossiphoniidae</taxon>
        <taxon>Helobdella</taxon>
    </lineage>
</organism>
<dbReference type="OMA" id="LVINCNI"/>
<keyword evidence="7" id="KW-0833">Ubl conjugation pathway</keyword>
<dbReference type="GO" id="GO:0004843">
    <property type="term" value="F:cysteine-type deubiquitinase activity"/>
    <property type="evidence" value="ECO:0007669"/>
    <property type="project" value="UniProtKB-EC"/>
</dbReference>
<dbReference type="EMBL" id="AMQM01007150">
    <property type="status" value="NOT_ANNOTATED_CDS"/>
    <property type="molecule type" value="Genomic_DNA"/>
</dbReference>
<dbReference type="Pfam" id="PF02338">
    <property type="entry name" value="OTU"/>
    <property type="match status" value="1"/>
</dbReference>
<dbReference type="HOGENOM" id="CLU_080262_0_0_1"/>
<feature type="compositionally biased region" description="Polar residues" evidence="11">
    <location>
        <begin position="1"/>
        <end position="12"/>
    </location>
</feature>
<evidence type="ECO:0000313" key="14">
    <source>
        <dbReference type="EnsemblMetazoa" id="HelroP87676"/>
    </source>
</evidence>
<dbReference type="Proteomes" id="UP000015101">
    <property type="component" value="Unassembled WGS sequence"/>
</dbReference>
<feature type="domain" description="OTU" evidence="12">
    <location>
        <begin position="87"/>
        <end position="283"/>
    </location>
</feature>
<reference evidence="14" key="3">
    <citation type="submission" date="2015-06" db="UniProtKB">
        <authorList>
            <consortium name="EnsemblMetazoa"/>
        </authorList>
    </citation>
    <scope>IDENTIFICATION</scope>
</reference>
<gene>
    <name evidence="14" type="primary">20216788</name>
    <name evidence="13" type="ORF">HELRODRAFT_87676</name>
</gene>
<dbReference type="InterPro" id="IPR051346">
    <property type="entry name" value="OTU_Deubiquitinase"/>
</dbReference>
<reference evidence="15" key="1">
    <citation type="submission" date="2012-12" db="EMBL/GenBank/DDBJ databases">
        <authorList>
            <person name="Hellsten U."/>
            <person name="Grimwood J."/>
            <person name="Chapman J.A."/>
            <person name="Shapiro H."/>
            <person name="Aerts A."/>
            <person name="Otillar R.P."/>
            <person name="Terry A.Y."/>
            <person name="Boore J.L."/>
            <person name="Simakov O."/>
            <person name="Marletaz F."/>
            <person name="Cho S.-J."/>
            <person name="Edsinger-Gonzales E."/>
            <person name="Havlak P."/>
            <person name="Kuo D.-H."/>
            <person name="Larsson T."/>
            <person name="Lv J."/>
            <person name="Arendt D."/>
            <person name="Savage R."/>
            <person name="Osoegawa K."/>
            <person name="de Jong P."/>
            <person name="Lindberg D.R."/>
            <person name="Seaver E.C."/>
            <person name="Weisblat D.A."/>
            <person name="Putnam N.H."/>
            <person name="Grigoriev I.V."/>
            <person name="Rokhsar D.S."/>
        </authorList>
    </citation>
    <scope>NUCLEOTIDE SEQUENCE</scope>
</reference>
<dbReference type="EMBL" id="KB097572">
    <property type="protein sequence ID" value="ESN94132.1"/>
    <property type="molecule type" value="Genomic_DNA"/>
</dbReference>
<dbReference type="InterPro" id="IPR003323">
    <property type="entry name" value="OTU_dom"/>
</dbReference>
<dbReference type="CTD" id="20216788"/>
<dbReference type="EC" id="3.4.19.12" evidence="3"/>
<dbReference type="OrthoDB" id="10064699at2759"/>
<comment type="catalytic activity">
    <reaction evidence="1">
        <text>Thiol-dependent hydrolysis of ester, thioester, amide, peptide and isopeptide bonds formed by the C-terminal Gly of ubiquitin (a 76-residue protein attached to proteins as an intracellular targeting signal).</text>
        <dbReference type="EC" id="3.4.19.12"/>
    </reaction>
</comment>
<accession>T1G6U1</accession>
<dbReference type="eggNOG" id="KOG4345">
    <property type="taxonomic scope" value="Eukaryota"/>
</dbReference>
<evidence type="ECO:0000313" key="15">
    <source>
        <dbReference type="Proteomes" id="UP000015101"/>
    </source>
</evidence>
<keyword evidence="6" id="KW-0863">Zinc-finger</keyword>
<dbReference type="PANTHER" id="PTHR13367">
    <property type="entry name" value="UBIQUITIN THIOESTERASE"/>
    <property type="match status" value="1"/>
</dbReference>
<dbReference type="PANTHER" id="PTHR13367:SF27">
    <property type="entry name" value="OTU DOMAIN-CONTAINING PROTEIN"/>
    <property type="match status" value="1"/>
</dbReference>
<dbReference type="EnsemblMetazoa" id="HelroT87676">
    <property type="protein sequence ID" value="HelroP87676"/>
    <property type="gene ID" value="HelroG87676"/>
</dbReference>
<evidence type="ECO:0000256" key="2">
    <source>
        <dbReference type="ARBA" id="ARBA00005865"/>
    </source>
</evidence>
<dbReference type="PROSITE" id="PS50802">
    <property type="entry name" value="OTU"/>
    <property type="match status" value="1"/>
</dbReference>
<comment type="similarity">
    <text evidence="2">Belongs to the peptidase C64 family.</text>
</comment>
<dbReference type="GO" id="GO:0008270">
    <property type="term" value="F:zinc ion binding"/>
    <property type="evidence" value="ECO:0007669"/>
    <property type="project" value="UniProtKB-KW"/>
</dbReference>
<keyword evidence="15" id="KW-1185">Reference proteome</keyword>
<evidence type="ECO:0000256" key="6">
    <source>
        <dbReference type="ARBA" id="ARBA00022771"/>
    </source>
</evidence>
<reference evidence="13 15" key="2">
    <citation type="journal article" date="2013" name="Nature">
        <title>Insights into bilaterian evolution from three spiralian genomes.</title>
        <authorList>
            <person name="Simakov O."/>
            <person name="Marletaz F."/>
            <person name="Cho S.J."/>
            <person name="Edsinger-Gonzales E."/>
            <person name="Havlak P."/>
            <person name="Hellsten U."/>
            <person name="Kuo D.H."/>
            <person name="Larsson T."/>
            <person name="Lv J."/>
            <person name="Arendt D."/>
            <person name="Savage R."/>
            <person name="Osoegawa K."/>
            <person name="de Jong P."/>
            <person name="Grimwood J."/>
            <person name="Chapman J.A."/>
            <person name="Shapiro H."/>
            <person name="Aerts A."/>
            <person name="Otillar R.P."/>
            <person name="Terry A.Y."/>
            <person name="Boore J.L."/>
            <person name="Grigoriev I.V."/>
            <person name="Lindberg D.R."/>
            <person name="Seaver E.C."/>
            <person name="Weisblat D.A."/>
            <person name="Putnam N.H."/>
            <person name="Rokhsar D.S."/>
        </authorList>
    </citation>
    <scope>NUCLEOTIDE SEQUENCE</scope>
</reference>
<keyword evidence="8" id="KW-0378">Hydrolase</keyword>
<keyword evidence="10" id="KW-0862">Zinc</keyword>
<evidence type="ECO:0000256" key="8">
    <source>
        <dbReference type="ARBA" id="ARBA00022801"/>
    </source>
</evidence>
<evidence type="ECO:0000256" key="1">
    <source>
        <dbReference type="ARBA" id="ARBA00000707"/>
    </source>
</evidence>
<keyword evidence="9" id="KW-0788">Thiol protease</keyword>
<sequence>MRNSSLATTSGSNNNNNNDPAEQNKNFSGNFVVESAEYTLILPDINAQPPDFRDFLKKDLIETSTLFSLELAGRLNWWVDLGVCRRLFPLVTIGDGNCLLHAASLALFGVHDNRLVLRQALSKMMCQSSLKDAFFRRWRWHQTIINKQSELVYTEDEWMAEWLNLGKLASTQPRVPSLPPNQQPHLNDQSLFFNNNNSNNVDNSDEILYESLEELHVFVLAHVLKRTIIIIADTILKNLNGEPLAPISFGGIYLPLELPPEECHRSPLLLTYDAAHFSALVPMENTTEIVCLADAVPLVDPDFELLPVHFAYDPGPDYQW</sequence>
<evidence type="ECO:0000256" key="9">
    <source>
        <dbReference type="ARBA" id="ARBA00022807"/>
    </source>
</evidence>
<evidence type="ECO:0000256" key="11">
    <source>
        <dbReference type="SAM" id="MobiDB-lite"/>
    </source>
</evidence>
<proteinExistence type="inferred from homology"/>
<evidence type="ECO:0000256" key="7">
    <source>
        <dbReference type="ARBA" id="ARBA00022786"/>
    </source>
</evidence>
<dbReference type="AlphaFoldDB" id="T1G6U1"/>
<evidence type="ECO:0000259" key="12">
    <source>
        <dbReference type="PROSITE" id="PS50802"/>
    </source>
</evidence>
<keyword evidence="4" id="KW-0645">Protease</keyword>
<keyword evidence="5" id="KW-0479">Metal-binding</keyword>
<name>T1G6U1_HELRO</name>
<feature type="region of interest" description="Disordered" evidence="11">
    <location>
        <begin position="1"/>
        <end position="26"/>
    </location>
</feature>
<dbReference type="RefSeq" id="XP_009027756.1">
    <property type="nucleotide sequence ID" value="XM_009029508.1"/>
</dbReference>
<evidence type="ECO:0000256" key="3">
    <source>
        <dbReference type="ARBA" id="ARBA00012759"/>
    </source>
</evidence>
<evidence type="ECO:0000256" key="5">
    <source>
        <dbReference type="ARBA" id="ARBA00022723"/>
    </source>
</evidence>
<evidence type="ECO:0000313" key="13">
    <source>
        <dbReference type="EMBL" id="ESN94132.1"/>
    </source>
</evidence>
<evidence type="ECO:0000256" key="4">
    <source>
        <dbReference type="ARBA" id="ARBA00022670"/>
    </source>
</evidence>
<dbReference type="STRING" id="6412.T1G6U1"/>
<dbReference type="InParanoid" id="T1G6U1"/>
<dbReference type="CDD" id="cd22768">
    <property type="entry name" value="OTU_OTUD7"/>
    <property type="match status" value="1"/>
</dbReference>
<evidence type="ECO:0000256" key="10">
    <source>
        <dbReference type="ARBA" id="ARBA00022833"/>
    </source>
</evidence>